<dbReference type="EMBL" id="LHPG02000001">
    <property type="protein sequence ID" value="PRW61074.1"/>
    <property type="molecule type" value="Genomic_DNA"/>
</dbReference>
<feature type="region of interest" description="Disordered" evidence="16">
    <location>
        <begin position="152"/>
        <end position="180"/>
    </location>
</feature>
<feature type="region of interest" description="Disordered" evidence="16">
    <location>
        <begin position="731"/>
        <end position="754"/>
    </location>
</feature>
<dbReference type="SMART" id="SM00184">
    <property type="entry name" value="RING"/>
    <property type="match status" value="1"/>
</dbReference>
<dbReference type="UniPathway" id="UPA00143"/>
<evidence type="ECO:0000256" key="4">
    <source>
        <dbReference type="ARBA" id="ARBA00005555"/>
    </source>
</evidence>
<dbReference type="Gene3D" id="3.30.40.10">
    <property type="entry name" value="Zinc/RING finger domain, C3HC4 (zinc finger)"/>
    <property type="match status" value="1"/>
</dbReference>
<keyword evidence="10 14" id="KW-0156">Chromatin regulator</keyword>
<dbReference type="PANTHER" id="PTHR23163:SF0">
    <property type="entry name" value="E3 UBIQUITIN-PROTEIN LIGASE BRE1"/>
    <property type="match status" value="1"/>
</dbReference>
<gene>
    <name evidence="18" type="ORF">C2E21_0128</name>
</gene>
<dbReference type="AlphaFoldDB" id="A0A2P6U433"/>
<dbReference type="PROSITE" id="PS50089">
    <property type="entry name" value="ZF_RING_2"/>
    <property type="match status" value="1"/>
</dbReference>
<evidence type="ECO:0000256" key="9">
    <source>
        <dbReference type="ARBA" id="ARBA00022833"/>
    </source>
</evidence>
<keyword evidence="12 14" id="KW-0539">Nucleus</keyword>
<dbReference type="GO" id="GO:0016567">
    <property type="term" value="P:protein ubiquitination"/>
    <property type="evidence" value="ECO:0007669"/>
    <property type="project" value="UniProtKB-UniRule"/>
</dbReference>
<evidence type="ECO:0000256" key="12">
    <source>
        <dbReference type="ARBA" id="ARBA00023242"/>
    </source>
</evidence>
<dbReference type="EC" id="2.3.2.27" evidence="14"/>
<name>A0A2P6U433_CHLSO</name>
<dbReference type="CDD" id="cd16499">
    <property type="entry name" value="RING-HC_Bre1-like"/>
    <property type="match status" value="1"/>
</dbReference>
<evidence type="ECO:0000313" key="19">
    <source>
        <dbReference type="Proteomes" id="UP000239899"/>
    </source>
</evidence>
<feature type="region of interest" description="Disordered" evidence="16">
    <location>
        <begin position="240"/>
        <end position="274"/>
    </location>
</feature>
<dbReference type="Proteomes" id="UP000239899">
    <property type="component" value="Unassembled WGS sequence"/>
</dbReference>
<comment type="subcellular location">
    <subcellularLocation>
        <location evidence="2 14">Nucleus</location>
    </subcellularLocation>
</comment>
<feature type="coiled-coil region" evidence="15">
    <location>
        <begin position="212"/>
        <end position="239"/>
    </location>
</feature>
<dbReference type="InterPro" id="IPR013083">
    <property type="entry name" value="Znf_RING/FYVE/PHD"/>
</dbReference>
<dbReference type="PANTHER" id="PTHR23163">
    <property type="entry name" value="RING FINGER PROTEIN-RELATED"/>
    <property type="match status" value="1"/>
</dbReference>
<feature type="coiled-coil region" evidence="15">
    <location>
        <begin position="13"/>
        <end position="47"/>
    </location>
</feature>
<evidence type="ECO:0000256" key="5">
    <source>
        <dbReference type="ARBA" id="ARBA00022679"/>
    </source>
</evidence>
<dbReference type="GO" id="GO:0008270">
    <property type="term" value="F:zinc ion binding"/>
    <property type="evidence" value="ECO:0007669"/>
    <property type="project" value="UniProtKB-KW"/>
</dbReference>
<keyword evidence="11 14" id="KW-0175">Coiled coil</keyword>
<evidence type="ECO:0000256" key="1">
    <source>
        <dbReference type="ARBA" id="ARBA00000900"/>
    </source>
</evidence>
<feature type="compositionally biased region" description="Polar residues" evidence="16">
    <location>
        <begin position="169"/>
        <end position="180"/>
    </location>
</feature>
<dbReference type="STRING" id="3076.A0A2P6U433"/>
<protein>
    <recommendedName>
        <fullName evidence="14">E3 ubiquitin protein ligase</fullName>
        <ecNumber evidence="14">2.3.2.27</ecNumber>
    </recommendedName>
</protein>
<keyword evidence="6 14" id="KW-0479">Metal-binding</keyword>
<evidence type="ECO:0000256" key="14">
    <source>
        <dbReference type="RuleBase" id="RU365038"/>
    </source>
</evidence>
<comment type="caution">
    <text evidence="18">The sequence shown here is derived from an EMBL/GenBank/DDBJ whole genome shotgun (WGS) entry which is preliminary data.</text>
</comment>
<evidence type="ECO:0000256" key="2">
    <source>
        <dbReference type="ARBA" id="ARBA00004123"/>
    </source>
</evidence>
<evidence type="ECO:0000256" key="8">
    <source>
        <dbReference type="ARBA" id="ARBA00022786"/>
    </source>
</evidence>
<evidence type="ECO:0000259" key="17">
    <source>
        <dbReference type="PROSITE" id="PS50089"/>
    </source>
</evidence>
<dbReference type="GO" id="GO:0006325">
    <property type="term" value="P:chromatin organization"/>
    <property type="evidence" value="ECO:0007669"/>
    <property type="project" value="UniProtKB-KW"/>
</dbReference>
<keyword evidence="5 14" id="KW-0808">Transferase</keyword>
<dbReference type="PROSITE" id="PS00518">
    <property type="entry name" value="ZF_RING_1"/>
    <property type="match status" value="1"/>
</dbReference>
<evidence type="ECO:0000256" key="7">
    <source>
        <dbReference type="ARBA" id="ARBA00022771"/>
    </source>
</evidence>
<comment type="pathway">
    <text evidence="3 14">Protein modification; protein ubiquitination.</text>
</comment>
<dbReference type="Pfam" id="PF13923">
    <property type="entry name" value="zf-C3HC4_2"/>
    <property type="match status" value="1"/>
</dbReference>
<dbReference type="InterPro" id="IPR017907">
    <property type="entry name" value="Znf_RING_CS"/>
</dbReference>
<feature type="coiled-coil region" evidence="15">
    <location>
        <begin position="545"/>
        <end position="607"/>
    </location>
</feature>
<comment type="catalytic activity">
    <reaction evidence="1 14">
        <text>S-ubiquitinyl-[E2 ubiquitin-conjugating enzyme]-L-cysteine + [acceptor protein]-L-lysine = [E2 ubiquitin-conjugating enzyme]-L-cysteine + N(6)-ubiquitinyl-[acceptor protein]-L-lysine.</text>
        <dbReference type="EC" id="2.3.2.27"/>
    </reaction>
</comment>
<evidence type="ECO:0000256" key="10">
    <source>
        <dbReference type="ARBA" id="ARBA00022853"/>
    </source>
</evidence>
<dbReference type="InterPro" id="IPR001841">
    <property type="entry name" value="Znf_RING"/>
</dbReference>
<evidence type="ECO:0000256" key="11">
    <source>
        <dbReference type="ARBA" id="ARBA00023054"/>
    </source>
</evidence>
<reference evidence="18 19" key="1">
    <citation type="journal article" date="2018" name="Plant J.">
        <title>Genome sequences of Chlorella sorokiniana UTEX 1602 and Micractinium conductrix SAG 241.80: implications to maltose excretion by a green alga.</title>
        <authorList>
            <person name="Arriola M.B."/>
            <person name="Velmurugan N."/>
            <person name="Zhang Y."/>
            <person name="Plunkett M.H."/>
            <person name="Hondzo H."/>
            <person name="Barney B.M."/>
        </authorList>
    </citation>
    <scope>NUCLEOTIDE SEQUENCE [LARGE SCALE GENOMIC DNA]</scope>
    <source>
        <strain evidence="19">UTEX 1602</strain>
    </source>
</reference>
<dbReference type="GO" id="GO:0005634">
    <property type="term" value="C:nucleus"/>
    <property type="evidence" value="ECO:0007669"/>
    <property type="project" value="UniProtKB-SubCell"/>
</dbReference>
<feature type="domain" description="RING-type" evidence="17">
    <location>
        <begin position="799"/>
        <end position="837"/>
    </location>
</feature>
<dbReference type="SUPFAM" id="SSF57850">
    <property type="entry name" value="RING/U-box"/>
    <property type="match status" value="1"/>
</dbReference>
<evidence type="ECO:0000256" key="6">
    <source>
        <dbReference type="ARBA" id="ARBA00022723"/>
    </source>
</evidence>
<sequence length="852" mass="93870">MSERRLDLLLDRNSKLTAQCDVQRKQINQLEKRLEELAAKEEERHETLLCVNRLWEELNASIGFIQYRATGRPAEAQQENTEATDADLLRKANPFLAKLLSTHLAGDKEAQGIADDFADDASEVEEALRQRMSATLEAATAVLQLVEAQAAAGGGSAGGDADPDAGLPSPTTGGTHNRASNSKDAQLAALNNLLKAENNRLRDQALLDATKIKSLQSSLADREDELLVAQRKINQLKAAGNSGGLAGAAPAAGEQAARGGGGSPVAGAPAAASADAADTARLHQLLQKRTTELDEREDAMIKADREIRDLKDSLTSERERMARMQQYDQERFRHLNVELQKMEDRNRELARSRDALLVQLHEARFQLEQASHIRRQLPAADERIRELDRQLAGLRQQRAETESALQRERAAGVGRQTAGELQEMITTLQRELATLRAATEKHKGLAAELEAAKAAAEVQRQAAEAAQGEARVLRERCSQQRAALSQQQDKENQWKEREADLRMFVEVATQSCLPAGREGQELVQARAAEAKLKEQVADLLGRLQSSAQQQAVQTAQQRADTAQQQLDTAVEEAARLRAEAAGLQRQVAALQQQVTDLKQEGEAYMGEIESVGQAYEDMQAQNQRLLTSLAQRDEDASKMLQQATAAAQERQQLAEERADAEGAAKRAQQAQQLAQQRTLELEARVQALLHELDKIQGEARAAAARAEAADAEVQAREQLLAAARADAEAAQKEATRLGAERNAEAEKAQKDGARLRRMEEQLQDAQQRLERIRQQNASPAAVDTELQAECSALRAMINCNVCHQRQKDVIITKCWHMFCQHCIKRNLESRHRKCPGCGVGFGQGDVKHFFFT</sequence>
<evidence type="ECO:0000313" key="18">
    <source>
        <dbReference type="EMBL" id="PRW61074.1"/>
    </source>
</evidence>
<evidence type="ECO:0000256" key="13">
    <source>
        <dbReference type="PROSITE-ProRule" id="PRU00175"/>
    </source>
</evidence>
<feature type="compositionally biased region" description="Basic and acidic residues" evidence="16">
    <location>
        <begin position="652"/>
        <end position="664"/>
    </location>
</feature>
<dbReference type="InterPro" id="IPR013956">
    <property type="entry name" value="E3_ubiquit_lig_Bre1"/>
</dbReference>
<keyword evidence="9 14" id="KW-0862">Zinc</keyword>
<comment type="similarity">
    <text evidence="4 14">Belongs to the BRE1 family.</text>
</comment>
<evidence type="ECO:0000256" key="3">
    <source>
        <dbReference type="ARBA" id="ARBA00004906"/>
    </source>
</evidence>
<keyword evidence="8 14" id="KW-0833">Ubl conjugation pathway</keyword>
<dbReference type="GO" id="GO:0016874">
    <property type="term" value="F:ligase activity"/>
    <property type="evidence" value="ECO:0007669"/>
    <property type="project" value="UniProtKB-KW"/>
</dbReference>
<evidence type="ECO:0000256" key="16">
    <source>
        <dbReference type="SAM" id="MobiDB-lite"/>
    </source>
</evidence>
<accession>A0A2P6U433</accession>
<dbReference type="GO" id="GO:0033503">
    <property type="term" value="C:HULC complex"/>
    <property type="evidence" value="ECO:0007669"/>
    <property type="project" value="TreeGrafter"/>
</dbReference>
<keyword evidence="7 13" id="KW-0863">Zinc-finger</keyword>
<dbReference type="GO" id="GO:0061630">
    <property type="term" value="F:ubiquitin protein ligase activity"/>
    <property type="evidence" value="ECO:0007669"/>
    <property type="project" value="UniProtKB-EC"/>
</dbReference>
<proteinExistence type="inferred from homology"/>
<feature type="compositionally biased region" description="Low complexity" evidence="16">
    <location>
        <begin position="265"/>
        <end position="274"/>
    </location>
</feature>
<keyword evidence="19" id="KW-1185">Reference proteome</keyword>
<organism evidence="18 19">
    <name type="scientific">Chlorella sorokiniana</name>
    <name type="common">Freshwater green alga</name>
    <dbReference type="NCBI Taxonomy" id="3076"/>
    <lineage>
        <taxon>Eukaryota</taxon>
        <taxon>Viridiplantae</taxon>
        <taxon>Chlorophyta</taxon>
        <taxon>core chlorophytes</taxon>
        <taxon>Trebouxiophyceae</taxon>
        <taxon>Chlorellales</taxon>
        <taxon>Chlorellaceae</taxon>
        <taxon>Chlorella clade</taxon>
        <taxon>Chlorella</taxon>
    </lineage>
</organism>
<feature type="coiled-coil region" evidence="15">
    <location>
        <begin position="293"/>
        <end position="476"/>
    </location>
</feature>
<feature type="compositionally biased region" description="Low complexity" evidence="16">
    <location>
        <begin position="247"/>
        <end position="257"/>
    </location>
</feature>
<feature type="region of interest" description="Disordered" evidence="16">
    <location>
        <begin position="648"/>
        <end position="669"/>
    </location>
</feature>
<evidence type="ECO:0000256" key="15">
    <source>
        <dbReference type="SAM" id="Coils"/>
    </source>
</evidence>
<dbReference type="OrthoDB" id="10266039at2759"/>